<dbReference type="AlphaFoldDB" id="A0A172TYT9"/>
<dbReference type="InterPro" id="IPR006311">
    <property type="entry name" value="TAT_signal"/>
</dbReference>
<protein>
    <submittedName>
        <fullName evidence="3">[Fe-S]-binding protein</fullName>
    </submittedName>
</protein>
<evidence type="ECO:0000313" key="3">
    <source>
        <dbReference type="EMBL" id="ANE51907.1"/>
    </source>
</evidence>
<name>A0A172TYT9_9BACT</name>
<dbReference type="Gene3D" id="3.30.2070.10">
    <property type="entry name" value="Formate dehydrogenase/DMSO reductase"/>
    <property type="match status" value="1"/>
</dbReference>
<dbReference type="EMBL" id="CP011390">
    <property type="protein sequence ID" value="ANE51907.1"/>
    <property type="molecule type" value="Genomic_DNA"/>
</dbReference>
<dbReference type="PANTHER" id="PTHR42783">
    <property type="entry name" value="GLUTAMATE SYNTHASE [NADPH] SMALL CHAIN"/>
    <property type="match status" value="1"/>
</dbReference>
<dbReference type="PROSITE" id="PS51318">
    <property type="entry name" value="TAT"/>
    <property type="match status" value="1"/>
</dbReference>
<reference evidence="3 4" key="2">
    <citation type="journal article" date="2016" name="Int. J. Syst. Evol. Microbiol.">
        <title>Flavisolibacter tropicus sp. nov., isolated from tropical soil.</title>
        <authorList>
            <person name="Lee J.J."/>
            <person name="Kang M.S."/>
            <person name="Kim G.S."/>
            <person name="Lee C.S."/>
            <person name="Lim S."/>
            <person name="Lee J."/>
            <person name="Roh S.H."/>
            <person name="Kang H."/>
            <person name="Ha J.M."/>
            <person name="Bae S."/>
            <person name="Jung H.Y."/>
            <person name="Kim M.K."/>
        </authorList>
    </citation>
    <scope>NUCLEOTIDE SEQUENCE [LARGE SCALE GENOMIC DNA]</scope>
    <source>
        <strain evidence="3 4">LCS9</strain>
    </source>
</reference>
<evidence type="ECO:0000256" key="1">
    <source>
        <dbReference type="SAM" id="MobiDB-lite"/>
    </source>
</evidence>
<dbReference type="Gene3D" id="3.40.228.10">
    <property type="entry name" value="Dimethylsulfoxide Reductase, domain 2"/>
    <property type="match status" value="1"/>
</dbReference>
<dbReference type="SUPFAM" id="SSF53706">
    <property type="entry name" value="Formate dehydrogenase/DMSO reductase, domains 1-3"/>
    <property type="match status" value="1"/>
</dbReference>
<organism evidence="3 4">
    <name type="scientific">Flavisolibacter tropicus</name>
    <dbReference type="NCBI Taxonomy" id="1492898"/>
    <lineage>
        <taxon>Bacteria</taxon>
        <taxon>Pseudomonadati</taxon>
        <taxon>Bacteroidota</taxon>
        <taxon>Chitinophagia</taxon>
        <taxon>Chitinophagales</taxon>
        <taxon>Chitinophagaceae</taxon>
        <taxon>Flavisolibacter</taxon>
    </lineage>
</organism>
<dbReference type="KEGG" id="fla:SY85_16820"/>
<sequence>MSNKKYWQNFAELNDNERYQKLQKDEFKEELPFEDSDGKGWLDAKAPRRDFLKYLGFSTAAATLASCEMPVRKAIPYTNKPENVAPGVAKYYATTFVQDGEVVPALAKVRDGRPIKIEGNDLSSLTKGGTSSRMQASVLDLYDTNRTRHPKRKNGNRLEEVATFEALDSQIANALAGLGGAPVVLLTSTIVSPSTRQIVTDFLAKYPGSRHVQYDAVSYSGMLLANEATFGKRALPSYQFDRAKVIVSLGADFLGTWISPVEFARQYSYGRKINEKNPTMSKHYQVESFLSMTGSSADERFVHRPSETGAVAMALLSALGGTAPAANFADAKLKAGIQKIANDLKANTGAALVVCGSNDPNVQTVVNAINSAIGAFGSTINWGAPLNTKQAIDTDMVTLVNDMNAGRVGALLMYDVNPAYDYHTAQQFIDGLKKVKLSVSFNEKMDETTELVNYIVPTHHYLESWGDAETKPGFVSFIQPTINPLFKTRPFQTSLLKWSGNNTDYDTYFRQYWTGKLGGEMAFEKALQDGIIEGGARPMTSPIGNATDSTAQTAPTTTGFSGGVYNGGGLAAAVTALSSAKKGGKTELVIYQNVAMASGKQSGNPWLLELPDPVTRADWDNYAMISVSKAKELGIELDTDYEYYMDKPVIKITANGKDVELPVLVIPGMEKDTIAVAVGYGRNEAFGKASFEVGKNVYGFAHFNGRTVDYFTDVTISEKPIRKEKVAQMQIHNSYEKRFEVVREMSMGTFKKYPNEIKEWREELHKASAPQSGDFVKDGTLFGQHSQPGLKWGMSIDMNSCIGCHACVVACHTENNVPVVGKSEVLRYHDMHWLRIDRYFVTDDNNTDDLKAVVFQPMLCQHCDNAPCENVCPVAATPHSSEGMNMMTYNRCIGTRYCANNCPYKVRRFNWADYTGADSFPNNQDQKLVGKLDPAVFQMNDDLTRMVLNPDVTVRSRGVMEKCSFCVQRTQEGKLKAKMQNRPLQDGDVTSACAQACPTDAIVFGNVHDPNSKVSKLRKENEQRLYYVIEQIHTLPNVNYMAKVRNTDEVEEKGNEHGAEHASQSKEAQPAGEHAAETH</sequence>
<dbReference type="PROSITE" id="PS51379">
    <property type="entry name" value="4FE4S_FER_2"/>
    <property type="match status" value="3"/>
</dbReference>
<dbReference type="Proteomes" id="UP000077177">
    <property type="component" value="Chromosome"/>
</dbReference>
<dbReference type="SUPFAM" id="SSF54862">
    <property type="entry name" value="4Fe-4S ferredoxins"/>
    <property type="match status" value="1"/>
</dbReference>
<feature type="region of interest" description="Disordered" evidence="1">
    <location>
        <begin position="1047"/>
        <end position="1079"/>
    </location>
</feature>
<dbReference type="Gene3D" id="3.30.200.210">
    <property type="match status" value="1"/>
</dbReference>
<feature type="domain" description="4Fe-4S ferredoxin-type" evidence="2">
    <location>
        <begin position="883"/>
        <end position="912"/>
    </location>
</feature>
<dbReference type="CDD" id="cd10551">
    <property type="entry name" value="PsrB"/>
    <property type="match status" value="1"/>
</dbReference>
<dbReference type="RefSeq" id="WP_066406046.1">
    <property type="nucleotide sequence ID" value="NZ_CP011390.1"/>
</dbReference>
<dbReference type="NCBIfam" id="TIGR04519">
    <property type="entry name" value="MoCo_extend_TAT"/>
    <property type="match status" value="1"/>
</dbReference>
<accession>A0A172TYT9</accession>
<dbReference type="OrthoDB" id="9779457at2"/>
<dbReference type="PATRIC" id="fig|1492898.3.peg.3659"/>
<dbReference type="PANTHER" id="PTHR42783:SF3">
    <property type="entry name" value="GLUTAMATE SYNTHASE [NADPH] SMALL CHAIN-RELATED"/>
    <property type="match status" value="1"/>
</dbReference>
<evidence type="ECO:0000259" key="2">
    <source>
        <dbReference type="PROSITE" id="PS51379"/>
    </source>
</evidence>
<reference evidence="4" key="1">
    <citation type="submission" date="2015-01" db="EMBL/GenBank/DDBJ databases">
        <title>Flavisolibacter sp./LCS9/ whole genome sequencing.</title>
        <authorList>
            <person name="Kim M.K."/>
            <person name="Srinivasan S."/>
            <person name="Lee J.-J."/>
        </authorList>
    </citation>
    <scope>NUCLEOTIDE SEQUENCE [LARGE SCALE GENOMIC DNA]</scope>
    <source>
        <strain evidence="4">LCS9</strain>
    </source>
</reference>
<dbReference type="Gene3D" id="3.30.70.20">
    <property type="match status" value="2"/>
</dbReference>
<keyword evidence="4" id="KW-1185">Reference proteome</keyword>
<dbReference type="STRING" id="1492898.SY85_16820"/>
<dbReference type="Gene3D" id="3.40.50.740">
    <property type="match status" value="1"/>
</dbReference>
<evidence type="ECO:0000313" key="4">
    <source>
        <dbReference type="Proteomes" id="UP000077177"/>
    </source>
</evidence>
<proteinExistence type="predicted"/>
<gene>
    <name evidence="3" type="ORF">SY85_16820</name>
</gene>
<dbReference type="Pfam" id="PF13247">
    <property type="entry name" value="Fer4_11"/>
    <property type="match status" value="1"/>
</dbReference>
<feature type="compositionally biased region" description="Basic and acidic residues" evidence="1">
    <location>
        <begin position="1047"/>
        <end position="1064"/>
    </location>
</feature>
<dbReference type="InterPro" id="IPR030948">
    <property type="entry name" value="TAT_var_transloc_signal_dom"/>
</dbReference>
<dbReference type="InterPro" id="IPR017896">
    <property type="entry name" value="4Fe4S_Fe-S-bd"/>
</dbReference>
<feature type="domain" description="4Fe-4S ferredoxin-type" evidence="2">
    <location>
        <begin position="792"/>
        <end position="822"/>
    </location>
</feature>
<feature type="domain" description="4Fe-4S ferredoxin-type" evidence="2">
    <location>
        <begin position="851"/>
        <end position="882"/>
    </location>
</feature>